<dbReference type="InterPro" id="IPR035901">
    <property type="entry name" value="GIY-YIG_endonuc_sf"/>
</dbReference>
<dbReference type="SUPFAM" id="SSF47781">
    <property type="entry name" value="RuvA domain 2-like"/>
    <property type="match status" value="1"/>
</dbReference>
<dbReference type="Pfam" id="PF02151">
    <property type="entry name" value="UVR"/>
    <property type="match status" value="1"/>
</dbReference>
<dbReference type="NCBIfam" id="TIGR00194">
    <property type="entry name" value="uvrC"/>
    <property type="match status" value="1"/>
</dbReference>
<dbReference type="GO" id="GO:0005737">
    <property type="term" value="C:cytoplasm"/>
    <property type="evidence" value="ECO:0007669"/>
    <property type="project" value="UniProtKB-SubCell"/>
</dbReference>
<evidence type="ECO:0000259" key="9">
    <source>
        <dbReference type="PROSITE" id="PS50164"/>
    </source>
</evidence>
<dbReference type="HAMAP" id="MF_00203">
    <property type="entry name" value="UvrC"/>
    <property type="match status" value="1"/>
</dbReference>
<dbReference type="InterPro" id="IPR010994">
    <property type="entry name" value="RuvA_2-like"/>
</dbReference>
<evidence type="ECO:0000259" key="10">
    <source>
        <dbReference type="PROSITE" id="PS50165"/>
    </source>
</evidence>
<dbReference type="GO" id="GO:0006289">
    <property type="term" value="P:nucleotide-excision repair"/>
    <property type="evidence" value="ECO:0007669"/>
    <property type="project" value="UniProtKB-UniRule"/>
</dbReference>
<evidence type="ECO:0000256" key="7">
    <source>
        <dbReference type="HAMAP-Rule" id="MF_00203"/>
    </source>
</evidence>
<dbReference type="RefSeq" id="WP_078933942.1">
    <property type="nucleotide sequence ID" value="NZ_FUWG01000016.1"/>
</dbReference>
<accession>A0A1T4ML94</accession>
<feature type="domain" description="GIY-YIG" evidence="9">
    <location>
        <begin position="20"/>
        <end position="97"/>
    </location>
</feature>
<dbReference type="PANTHER" id="PTHR30562:SF1">
    <property type="entry name" value="UVRABC SYSTEM PROTEIN C"/>
    <property type="match status" value="1"/>
</dbReference>
<comment type="similarity">
    <text evidence="7">Belongs to the UvrC family.</text>
</comment>
<evidence type="ECO:0000256" key="5">
    <source>
        <dbReference type="ARBA" id="ARBA00023204"/>
    </source>
</evidence>
<comment type="subunit">
    <text evidence="7">Interacts with UvrB in an incision complex.</text>
</comment>
<dbReference type="GO" id="GO:0009380">
    <property type="term" value="C:excinuclease repair complex"/>
    <property type="evidence" value="ECO:0007669"/>
    <property type="project" value="InterPro"/>
</dbReference>
<dbReference type="SUPFAM" id="SSF46600">
    <property type="entry name" value="C-terminal UvrC-binding domain of UvrB"/>
    <property type="match status" value="1"/>
</dbReference>
<feature type="domain" description="UvrC family homology region profile" evidence="10">
    <location>
        <begin position="255"/>
        <end position="481"/>
    </location>
</feature>
<evidence type="ECO:0000256" key="2">
    <source>
        <dbReference type="ARBA" id="ARBA00022763"/>
    </source>
</evidence>
<keyword evidence="4 7" id="KW-0267">Excision nuclease</keyword>
<dbReference type="InterPro" id="IPR050066">
    <property type="entry name" value="UvrABC_protein_C"/>
</dbReference>
<dbReference type="InterPro" id="IPR004791">
    <property type="entry name" value="UvrC"/>
</dbReference>
<keyword evidence="6 7" id="KW-0742">SOS response</keyword>
<dbReference type="STRING" id="261392.SAMN02745149_02018"/>
<reference evidence="11 12" key="1">
    <citation type="submission" date="2017-02" db="EMBL/GenBank/DDBJ databases">
        <authorList>
            <person name="Peterson S.W."/>
        </authorList>
    </citation>
    <scope>NUCLEOTIDE SEQUENCE [LARGE SCALE GENOMIC DNA]</scope>
    <source>
        <strain evidence="11 12">ATCC BAA-908</strain>
    </source>
</reference>
<dbReference type="InterPro" id="IPR001943">
    <property type="entry name" value="UVR_dom"/>
</dbReference>
<keyword evidence="3 7" id="KW-0228">DNA excision</keyword>
<dbReference type="Pfam" id="PF01541">
    <property type="entry name" value="GIY-YIG"/>
    <property type="match status" value="1"/>
</dbReference>
<gene>
    <name evidence="7" type="primary">uvrC</name>
    <name evidence="11" type="ORF">SAMN02745149_02018</name>
</gene>
<dbReference type="PROSITE" id="PS50165">
    <property type="entry name" value="UVRC"/>
    <property type="match status" value="1"/>
</dbReference>
<dbReference type="SUPFAM" id="SSF82771">
    <property type="entry name" value="GIY-YIG endonuclease"/>
    <property type="match status" value="1"/>
</dbReference>
<dbReference type="PROSITE" id="PS50164">
    <property type="entry name" value="GIY_YIG"/>
    <property type="match status" value="1"/>
</dbReference>
<comment type="subcellular location">
    <subcellularLocation>
        <location evidence="7">Cytoplasm</location>
    </subcellularLocation>
</comment>
<dbReference type="CDD" id="cd10434">
    <property type="entry name" value="GIY-YIG_UvrC_Cho"/>
    <property type="match status" value="1"/>
</dbReference>
<dbReference type="GO" id="GO:0009381">
    <property type="term" value="F:excinuclease ABC activity"/>
    <property type="evidence" value="ECO:0007669"/>
    <property type="project" value="UniProtKB-UniRule"/>
</dbReference>
<dbReference type="GeneID" id="78317290"/>
<dbReference type="GO" id="GO:0009432">
    <property type="term" value="P:SOS response"/>
    <property type="evidence" value="ECO:0007669"/>
    <property type="project" value="UniProtKB-UniRule"/>
</dbReference>
<name>A0A1T4ML94_TREPO</name>
<dbReference type="PROSITE" id="PS50151">
    <property type="entry name" value="UVR"/>
    <property type="match status" value="1"/>
</dbReference>
<feature type="domain" description="UVR" evidence="8">
    <location>
        <begin position="204"/>
        <end position="239"/>
    </location>
</feature>
<dbReference type="Gene3D" id="1.10.150.20">
    <property type="entry name" value="5' to 3' exonuclease, C-terminal subdomain"/>
    <property type="match status" value="1"/>
</dbReference>
<evidence type="ECO:0000259" key="8">
    <source>
        <dbReference type="PROSITE" id="PS50151"/>
    </source>
</evidence>
<evidence type="ECO:0000256" key="3">
    <source>
        <dbReference type="ARBA" id="ARBA00022769"/>
    </source>
</evidence>
<dbReference type="FunFam" id="3.40.1440.10:FF:000001">
    <property type="entry name" value="UvrABC system protein C"/>
    <property type="match status" value="1"/>
</dbReference>
<keyword evidence="5 7" id="KW-0234">DNA repair</keyword>
<evidence type="ECO:0000313" key="11">
    <source>
        <dbReference type="EMBL" id="SJZ67585.1"/>
    </source>
</evidence>
<evidence type="ECO:0000313" key="12">
    <source>
        <dbReference type="Proteomes" id="UP000190423"/>
    </source>
</evidence>
<dbReference type="EMBL" id="FUWG01000016">
    <property type="protein sequence ID" value="SJZ67585.1"/>
    <property type="molecule type" value="Genomic_DNA"/>
</dbReference>
<dbReference type="GO" id="GO:0003677">
    <property type="term" value="F:DNA binding"/>
    <property type="evidence" value="ECO:0007669"/>
    <property type="project" value="UniProtKB-UniRule"/>
</dbReference>
<proteinExistence type="inferred from homology"/>
<keyword evidence="12" id="KW-1185">Reference proteome</keyword>
<dbReference type="InterPro" id="IPR038476">
    <property type="entry name" value="UvrC_RNase_H_dom_sf"/>
</dbReference>
<protein>
    <recommendedName>
        <fullName evidence="7">UvrABC system protein C</fullName>
        <shortName evidence="7">Protein UvrC</shortName>
    </recommendedName>
    <alternativeName>
        <fullName evidence="7">Excinuclease ABC subunit C</fullName>
    </alternativeName>
</protein>
<dbReference type="Proteomes" id="UP000190423">
    <property type="component" value="Unassembled WGS sequence"/>
</dbReference>
<dbReference type="OrthoDB" id="9804933at2"/>
<evidence type="ECO:0000256" key="4">
    <source>
        <dbReference type="ARBA" id="ARBA00022881"/>
    </source>
</evidence>
<evidence type="ECO:0000256" key="6">
    <source>
        <dbReference type="ARBA" id="ARBA00023236"/>
    </source>
</evidence>
<comment type="function">
    <text evidence="7">The UvrABC repair system catalyzes the recognition and processing of DNA lesions. UvrC both incises the 5' and 3' sides of the lesion. The N-terminal half is responsible for the 3' incision and the C-terminal half is responsible for the 5' incision.</text>
</comment>
<sequence length="642" mass="72704">MSNNNPVREQLHQTALKAPSSSGVYFWRNKKNDVIYVGKAKNLKNRLSSYFSGKKDIKTRLLISNASSIEYITTANEYEAFLLENNLIKKYTPKYNIDLKDGKSYPVLRITREEFPRLFKTRNVLHDGSVYFGPYPDAAALDTFIDALYQIYPLRHCRTFKKRDAPCLYYHMGQCKAPCCGKISKDSYNEYFGEISALLEGKGIETTARIEAAMKEAAAALNFEKAARLRDGLRALMIMQNQNVVESFDNEDRDYIAYSREGELVSFTVLKVRGGKLLGRDNYRVTSLNEDDELSGEFMSAYYTSKEEVPPTVFVPTKEGLSYLQKWITEKLKADAQIVLVSDNIQNAARHTAAMNMAFHNAKEDIIRRMRERGDMPALEELRDILHLPHLPVRIEGFDIAHIGGKFPVASLISFYNGNPDKKNYRYFRLKTTDGYIDDFQSMREAASRRYTRLLNEQADLPDLILIDGGIGQVNAVQGVLKALNLDIPVAGLAKRDEEIWLPGAFSPVCLPKRSDALRLLQRVRDETHRFATSRNQALRTKENIVSVFLEIPNVGEKRARLLTKKFMTVENLCNAEVSAVSQCLSIRSDEAAGIILAAKTLSERRKKIQEKQMQSLKTAGTTVQTAAEAQYIEDLADSALN</sequence>
<dbReference type="Gene3D" id="3.30.420.340">
    <property type="entry name" value="UvrC, RNAse H endonuclease domain"/>
    <property type="match status" value="1"/>
</dbReference>
<dbReference type="Pfam" id="PF08459">
    <property type="entry name" value="UvrC_RNaseH_dom"/>
    <property type="match status" value="1"/>
</dbReference>
<dbReference type="InterPro" id="IPR047296">
    <property type="entry name" value="GIY-YIG_UvrC_Cho"/>
</dbReference>
<dbReference type="InterPro" id="IPR001162">
    <property type="entry name" value="UvrC_RNase_H_dom"/>
</dbReference>
<dbReference type="AlphaFoldDB" id="A0A1T4ML94"/>
<organism evidence="11 12">
    <name type="scientific">Treponema porcinum</name>
    <dbReference type="NCBI Taxonomy" id="261392"/>
    <lineage>
        <taxon>Bacteria</taxon>
        <taxon>Pseudomonadati</taxon>
        <taxon>Spirochaetota</taxon>
        <taxon>Spirochaetia</taxon>
        <taxon>Spirochaetales</taxon>
        <taxon>Treponemataceae</taxon>
        <taxon>Treponema</taxon>
    </lineage>
</organism>
<keyword evidence="1 7" id="KW-0963">Cytoplasm</keyword>
<dbReference type="SMART" id="SM00465">
    <property type="entry name" value="GIYc"/>
    <property type="match status" value="1"/>
</dbReference>
<dbReference type="Pfam" id="PF22920">
    <property type="entry name" value="UvrC_RNaseH"/>
    <property type="match status" value="1"/>
</dbReference>
<dbReference type="InterPro" id="IPR000305">
    <property type="entry name" value="GIY-YIG_endonuc"/>
</dbReference>
<dbReference type="InterPro" id="IPR036876">
    <property type="entry name" value="UVR_dom_sf"/>
</dbReference>
<dbReference type="Gene3D" id="3.40.1440.10">
    <property type="entry name" value="GIY-YIG endonuclease"/>
    <property type="match status" value="1"/>
</dbReference>
<dbReference type="Gene3D" id="4.10.860.10">
    <property type="entry name" value="UVR domain"/>
    <property type="match status" value="1"/>
</dbReference>
<evidence type="ECO:0000256" key="1">
    <source>
        <dbReference type="ARBA" id="ARBA00022490"/>
    </source>
</evidence>
<keyword evidence="2 7" id="KW-0227">DNA damage</keyword>
<dbReference type="PANTHER" id="PTHR30562">
    <property type="entry name" value="UVRC/OXIDOREDUCTASE"/>
    <property type="match status" value="1"/>
</dbReference>